<comment type="cofactor">
    <cofactor evidence="1">
        <name>Mg(2+)</name>
        <dbReference type="ChEBI" id="CHEBI:18420"/>
    </cofactor>
</comment>
<keyword evidence="4" id="KW-0460">Magnesium</keyword>
<evidence type="ECO:0000256" key="1">
    <source>
        <dbReference type="ARBA" id="ARBA00001946"/>
    </source>
</evidence>
<evidence type="ECO:0008006" key="7">
    <source>
        <dbReference type="Google" id="ProtNLM"/>
    </source>
</evidence>
<dbReference type="GO" id="GO:0016791">
    <property type="term" value="F:phosphatase activity"/>
    <property type="evidence" value="ECO:0007669"/>
    <property type="project" value="TreeGrafter"/>
</dbReference>
<evidence type="ECO:0000256" key="3">
    <source>
        <dbReference type="ARBA" id="ARBA00022801"/>
    </source>
</evidence>
<dbReference type="Gene3D" id="1.10.150.520">
    <property type="match status" value="1"/>
</dbReference>
<name>A0A0S7YAZ7_UNCT6</name>
<keyword evidence="2" id="KW-0479">Metal-binding</keyword>
<dbReference type="Pfam" id="PF00702">
    <property type="entry name" value="Hydrolase"/>
    <property type="match status" value="1"/>
</dbReference>
<dbReference type="Gene3D" id="3.40.50.1000">
    <property type="entry name" value="HAD superfamily/HAD-like"/>
    <property type="match status" value="1"/>
</dbReference>
<dbReference type="SUPFAM" id="SSF56784">
    <property type="entry name" value="HAD-like"/>
    <property type="match status" value="1"/>
</dbReference>
<accession>A0A0S7YAZ7</accession>
<dbReference type="NCBIfam" id="TIGR01509">
    <property type="entry name" value="HAD-SF-IA-v3"/>
    <property type="match status" value="1"/>
</dbReference>
<dbReference type="InterPro" id="IPR023214">
    <property type="entry name" value="HAD_sf"/>
</dbReference>
<protein>
    <recommendedName>
        <fullName evidence="7">Haloacid dehalogenase</fullName>
    </recommendedName>
</protein>
<evidence type="ECO:0000256" key="4">
    <source>
        <dbReference type="ARBA" id="ARBA00022842"/>
    </source>
</evidence>
<comment type="caution">
    <text evidence="5">The sequence shown here is derived from an EMBL/GenBank/DDBJ whole genome shotgun (WGS) entry which is preliminary data.</text>
</comment>
<evidence type="ECO:0000313" key="5">
    <source>
        <dbReference type="EMBL" id="KPJ71917.1"/>
    </source>
</evidence>
<sequence>MIKVVFFDLDGTLYESEVIRKKFAEAAYTTLAELKNISVADAQILIETRRDELQKKQGFPAPYTLTLVSYGLPIEMWHKHNITFFDPRDYLKKDPMLKKVMQRLKTNYKLAILTNNNDTQSERILKALGVEGLFDRVFTYNTFKILKPDPEFFKQAARALDVKPNECLVVGDRYHVDLDPAKQLGMSIYEVNGPEDIYHLPDSL</sequence>
<proteinExistence type="predicted"/>
<dbReference type="Proteomes" id="UP000051012">
    <property type="component" value="Unassembled WGS sequence"/>
</dbReference>
<keyword evidence="3" id="KW-0378">Hydrolase</keyword>
<dbReference type="InterPro" id="IPR006439">
    <property type="entry name" value="HAD-SF_hydro_IA"/>
</dbReference>
<dbReference type="InterPro" id="IPR051400">
    <property type="entry name" value="HAD-like_hydrolase"/>
</dbReference>
<gene>
    <name evidence="5" type="ORF">AMJ52_08155</name>
</gene>
<dbReference type="InterPro" id="IPR036412">
    <property type="entry name" value="HAD-like_sf"/>
</dbReference>
<evidence type="ECO:0000256" key="2">
    <source>
        <dbReference type="ARBA" id="ARBA00022723"/>
    </source>
</evidence>
<evidence type="ECO:0000313" key="6">
    <source>
        <dbReference type="Proteomes" id="UP000051012"/>
    </source>
</evidence>
<dbReference type="PANTHER" id="PTHR46470">
    <property type="entry name" value="N-ACYLNEURAMINATE-9-PHOSPHATASE"/>
    <property type="match status" value="1"/>
</dbReference>
<dbReference type="SFLD" id="SFLDG01129">
    <property type="entry name" value="C1.5:_HAD__Beta-PGM__Phosphata"/>
    <property type="match status" value="1"/>
</dbReference>
<dbReference type="GO" id="GO:0046872">
    <property type="term" value="F:metal ion binding"/>
    <property type="evidence" value="ECO:0007669"/>
    <property type="project" value="UniProtKB-KW"/>
</dbReference>
<dbReference type="GO" id="GO:0044281">
    <property type="term" value="P:small molecule metabolic process"/>
    <property type="evidence" value="ECO:0007669"/>
    <property type="project" value="UniProtKB-ARBA"/>
</dbReference>
<dbReference type="NCBIfam" id="TIGR01549">
    <property type="entry name" value="HAD-SF-IA-v1"/>
    <property type="match status" value="1"/>
</dbReference>
<dbReference type="EMBL" id="LJNI01000114">
    <property type="protein sequence ID" value="KPJ71917.1"/>
    <property type="molecule type" value="Genomic_DNA"/>
</dbReference>
<dbReference type="PANTHER" id="PTHR46470:SF2">
    <property type="entry name" value="GLYCERALDEHYDE 3-PHOSPHATE PHOSPHATASE"/>
    <property type="match status" value="1"/>
</dbReference>
<dbReference type="SFLD" id="SFLDS00003">
    <property type="entry name" value="Haloacid_Dehalogenase"/>
    <property type="match status" value="1"/>
</dbReference>
<reference evidence="5 6" key="1">
    <citation type="journal article" date="2015" name="Microbiome">
        <title>Genomic resolution of linkages in carbon, nitrogen, and sulfur cycling among widespread estuary sediment bacteria.</title>
        <authorList>
            <person name="Baker B.J."/>
            <person name="Lazar C.S."/>
            <person name="Teske A.P."/>
            <person name="Dick G.J."/>
        </authorList>
    </citation>
    <scope>NUCLEOTIDE SEQUENCE [LARGE SCALE GENOMIC DNA]</scope>
    <source>
        <strain evidence="5">DG_78</strain>
    </source>
</reference>
<organism evidence="5 6">
    <name type="scientific">candidate division TA06 bacterium DG_78</name>
    <dbReference type="NCBI Taxonomy" id="1703772"/>
    <lineage>
        <taxon>Bacteria</taxon>
        <taxon>Bacteria division TA06</taxon>
    </lineage>
</organism>
<dbReference type="AlphaFoldDB" id="A0A0S7YAZ7"/>